<feature type="transmembrane region" description="Helical" evidence="5">
    <location>
        <begin position="40"/>
        <end position="62"/>
    </location>
</feature>
<evidence type="ECO:0000256" key="2">
    <source>
        <dbReference type="ARBA" id="ARBA00022692"/>
    </source>
</evidence>
<sequence>MNQCTINNRYMEGFQWTLKRKSSCLNFYFPSWKLDTIHKFIAAMLCVFIMAIITEGIARLKYDISHRAKKRSTRRRHRHRHRRLASVNNNDNDSYNKLWYIQTFLQGMNALFAYILMLVIMTYSLELLCCVIMGLMVGYFVFGGELYNHGAGSPCCNFLETEEEEDDDDNERDDEGTTTMITLAEALLPTLADDNDDDGDGNNNNNDDNYEEGTHRGYGGNSNDDVNEHSCCKDGSSSGGRGAII</sequence>
<dbReference type="AlphaFoldDB" id="A0A1E7ET60"/>
<gene>
    <name evidence="7" type="primary">Ctr_3</name>
    <name evidence="7" type="ORF">FRACYDRAFT_195878</name>
</gene>
<dbReference type="InParanoid" id="A0A1E7ET60"/>
<keyword evidence="5" id="KW-0813">Transport</keyword>
<feature type="transmembrane region" description="Helical" evidence="5">
    <location>
        <begin position="111"/>
        <end position="142"/>
    </location>
</feature>
<reference evidence="7 8" key="1">
    <citation type="submission" date="2016-09" db="EMBL/GenBank/DDBJ databases">
        <title>Extensive genetic diversity and differential bi-allelic expression allows diatom success in the polar Southern Ocean.</title>
        <authorList>
            <consortium name="DOE Joint Genome Institute"/>
            <person name="Mock T."/>
            <person name="Otillar R.P."/>
            <person name="Strauss J."/>
            <person name="Dupont C."/>
            <person name="Frickenhaus S."/>
            <person name="Maumus F."/>
            <person name="Mcmullan M."/>
            <person name="Sanges R."/>
            <person name="Schmutz J."/>
            <person name="Toseland A."/>
            <person name="Valas R."/>
            <person name="Veluchamy A."/>
            <person name="Ward B.J."/>
            <person name="Allen A."/>
            <person name="Barry K."/>
            <person name="Falciatore A."/>
            <person name="Ferrante M."/>
            <person name="Fortunato A.E."/>
            <person name="Gloeckner G."/>
            <person name="Gruber A."/>
            <person name="Hipkin R."/>
            <person name="Janech M."/>
            <person name="Kroth P."/>
            <person name="Leese F."/>
            <person name="Lindquist E."/>
            <person name="Lyon B.R."/>
            <person name="Martin J."/>
            <person name="Mayer C."/>
            <person name="Parker M."/>
            <person name="Quesneville H."/>
            <person name="Raymond J."/>
            <person name="Uhlig C."/>
            <person name="Valentin K.U."/>
            <person name="Worden A.Z."/>
            <person name="Armbrust E.V."/>
            <person name="Bowler C."/>
            <person name="Green B."/>
            <person name="Moulton V."/>
            <person name="Van Oosterhout C."/>
            <person name="Grigoriev I."/>
        </authorList>
    </citation>
    <scope>NUCLEOTIDE SEQUENCE [LARGE SCALE GENOMIC DNA]</scope>
    <source>
        <strain evidence="7 8">CCMP1102</strain>
    </source>
</reference>
<dbReference type="OrthoDB" id="161814at2759"/>
<keyword evidence="2 5" id="KW-0812">Transmembrane</keyword>
<evidence type="ECO:0000313" key="8">
    <source>
        <dbReference type="Proteomes" id="UP000095751"/>
    </source>
</evidence>
<comment type="similarity">
    <text evidence="5">Belongs to the copper transporter (Ctr) (TC 1.A.56) family. SLC31A subfamily.</text>
</comment>
<comment type="subcellular location">
    <subcellularLocation>
        <location evidence="1 5">Membrane</location>
        <topology evidence="1 5">Multi-pass membrane protein</topology>
    </subcellularLocation>
</comment>
<evidence type="ECO:0000313" key="7">
    <source>
        <dbReference type="EMBL" id="OEU09049.1"/>
    </source>
</evidence>
<keyword evidence="4 5" id="KW-0472">Membrane</keyword>
<name>A0A1E7ET60_9STRA</name>
<dbReference type="EMBL" id="KV784378">
    <property type="protein sequence ID" value="OEU09049.1"/>
    <property type="molecule type" value="Genomic_DNA"/>
</dbReference>
<protein>
    <recommendedName>
        <fullName evidence="5">Copper transport protein</fullName>
    </recommendedName>
</protein>
<keyword evidence="5" id="KW-0406">Ion transport</keyword>
<keyword evidence="8" id="KW-1185">Reference proteome</keyword>
<dbReference type="KEGG" id="fcy:FRACYDRAFT_195878"/>
<evidence type="ECO:0000256" key="4">
    <source>
        <dbReference type="ARBA" id="ARBA00023136"/>
    </source>
</evidence>
<keyword evidence="5" id="KW-0187">Copper transport</keyword>
<evidence type="ECO:0000256" key="3">
    <source>
        <dbReference type="ARBA" id="ARBA00022989"/>
    </source>
</evidence>
<dbReference type="Pfam" id="PF04145">
    <property type="entry name" value="Ctr"/>
    <property type="match status" value="1"/>
</dbReference>
<proteinExistence type="inferred from homology"/>
<evidence type="ECO:0000256" key="1">
    <source>
        <dbReference type="ARBA" id="ARBA00004141"/>
    </source>
</evidence>
<dbReference type="GO" id="GO:0005375">
    <property type="term" value="F:copper ion transmembrane transporter activity"/>
    <property type="evidence" value="ECO:0007669"/>
    <property type="project" value="UniProtKB-UniRule"/>
</dbReference>
<dbReference type="Proteomes" id="UP000095751">
    <property type="component" value="Unassembled WGS sequence"/>
</dbReference>
<dbReference type="InterPro" id="IPR007274">
    <property type="entry name" value="Cop_transporter"/>
</dbReference>
<evidence type="ECO:0000256" key="5">
    <source>
        <dbReference type="RuleBase" id="RU367022"/>
    </source>
</evidence>
<evidence type="ECO:0000256" key="6">
    <source>
        <dbReference type="SAM" id="MobiDB-lite"/>
    </source>
</evidence>
<dbReference type="PANTHER" id="PTHR12483">
    <property type="entry name" value="SOLUTE CARRIER FAMILY 31 COPPER TRANSPORTERS"/>
    <property type="match status" value="1"/>
</dbReference>
<organism evidence="7 8">
    <name type="scientific">Fragilariopsis cylindrus CCMP1102</name>
    <dbReference type="NCBI Taxonomy" id="635003"/>
    <lineage>
        <taxon>Eukaryota</taxon>
        <taxon>Sar</taxon>
        <taxon>Stramenopiles</taxon>
        <taxon>Ochrophyta</taxon>
        <taxon>Bacillariophyta</taxon>
        <taxon>Bacillariophyceae</taxon>
        <taxon>Bacillariophycidae</taxon>
        <taxon>Bacillariales</taxon>
        <taxon>Bacillariaceae</taxon>
        <taxon>Fragilariopsis</taxon>
    </lineage>
</organism>
<dbReference type="PANTHER" id="PTHR12483:SF27">
    <property type="entry name" value="COPPER TRANSPORT PROTEIN CTR1"/>
    <property type="match status" value="1"/>
</dbReference>
<keyword evidence="3 5" id="KW-1133">Transmembrane helix</keyword>
<accession>A0A1E7ET60</accession>
<feature type="region of interest" description="Disordered" evidence="6">
    <location>
        <begin position="192"/>
        <end position="245"/>
    </location>
</feature>
<keyword evidence="5" id="KW-0186">Copper</keyword>
<dbReference type="GO" id="GO:0005886">
    <property type="term" value="C:plasma membrane"/>
    <property type="evidence" value="ECO:0007669"/>
    <property type="project" value="TreeGrafter"/>
</dbReference>